<name>A0A3A9KCP9_9BACI</name>
<dbReference type="InterPro" id="IPR036388">
    <property type="entry name" value="WH-like_DNA-bd_sf"/>
</dbReference>
<evidence type="ECO:0000256" key="2">
    <source>
        <dbReference type="ARBA" id="ARBA00023015"/>
    </source>
</evidence>
<evidence type="ECO:0000256" key="1">
    <source>
        <dbReference type="ARBA" id="ARBA00010641"/>
    </source>
</evidence>
<reference evidence="8 9" key="1">
    <citation type="submission" date="2017-10" db="EMBL/GenBank/DDBJ databases">
        <title>Bacillus sp. nov., a halophilic bacterium isolated from a Keqin Lake.</title>
        <authorList>
            <person name="Wang H."/>
        </authorList>
    </citation>
    <scope>NUCLEOTIDE SEQUENCE [LARGE SCALE GENOMIC DNA]</scope>
    <source>
        <strain evidence="8 9">KCTC 13187</strain>
    </source>
</reference>
<dbReference type="RefSeq" id="WP_110938652.1">
    <property type="nucleotide sequence ID" value="NZ_KZ614147.1"/>
</dbReference>
<dbReference type="PANTHER" id="PTHR43133:SF8">
    <property type="entry name" value="RNA POLYMERASE SIGMA FACTOR HI_1459-RELATED"/>
    <property type="match status" value="1"/>
</dbReference>
<dbReference type="GO" id="GO:0006352">
    <property type="term" value="P:DNA-templated transcription initiation"/>
    <property type="evidence" value="ECO:0007669"/>
    <property type="project" value="InterPro"/>
</dbReference>
<comment type="caution">
    <text evidence="8">The sequence shown here is derived from an EMBL/GenBank/DDBJ whole genome shotgun (WGS) entry which is preliminary data.</text>
</comment>
<keyword evidence="3" id="KW-0731">Sigma factor</keyword>
<dbReference type="Pfam" id="PF08281">
    <property type="entry name" value="Sigma70_r4_2"/>
    <property type="match status" value="1"/>
</dbReference>
<proteinExistence type="inferred from homology"/>
<dbReference type="InterPro" id="IPR013324">
    <property type="entry name" value="RNA_pol_sigma_r3/r4-like"/>
</dbReference>
<evidence type="ECO:0000256" key="4">
    <source>
        <dbReference type="ARBA" id="ARBA00023125"/>
    </source>
</evidence>
<sequence length="188" mass="22266">MEDENLVELVLDGDDGALETLHARYFQQLFQYIYMQTSDYHDSEEIIQDVFFKMARNLGEFEGKSSFKTWLFSISRNTVIDYYRKRDKHRKTMAMEQQELESFTDTVRSSEEQVIQNGMMDQIVQELNRLSPDYRTVLHLRLMEGFSTKETANIMGKTTFSVKSLQKRARKKLQSVLEMRWTDSEANI</sequence>
<evidence type="ECO:0000259" key="7">
    <source>
        <dbReference type="Pfam" id="PF08281"/>
    </source>
</evidence>
<dbReference type="CDD" id="cd06171">
    <property type="entry name" value="Sigma70_r4"/>
    <property type="match status" value="1"/>
</dbReference>
<keyword evidence="2" id="KW-0805">Transcription regulation</keyword>
<keyword evidence="5" id="KW-0804">Transcription</keyword>
<keyword evidence="4" id="KW-0238">DNA-binding</keyword>
<feature type="domain" description="RNA polymerase sigma factor 70 region 4 type 2" evidence="7">
    <location>
        <begin position="121"/>
        <end position="173"/>
    </location>
</feature>
<protein>
    <submittedName>
        <fullName evidence="8">RNA polymerase subunit sigma-24</fullName>
    </submittedName>
</protein>
<dbReference type="AlphaFoldDB" id="A0A3A9KCP9"/>
<evidence type="ECO:0000313" key="8">
    <source>
        <dbReference type="EMBL" id="RKL68312.1"/>
    </source>
</evidence>
<dbReference type="Pfam" id="PF04542">
    <property type="entry name" value="Sigma70_r2"/>
    <property type="match status" value="1"/>
</dbReference>
<dbReference type="InterPro" id="IPR013249">
    <property type="entry name" value="RNA_pol_sigma70_r4_t2"/>
</dbReference>
<dbReference type="PANTHER" id="PTHR43133">
    <property type="entry name" value="RNA POLYMERASE ECF-TYPE SIGMA FACTO"/>
    <property type="match status" value="1"/>
</dbReference>
<dbReference type="SUPFAM" id="SSF88946">
    <property type="entry name" value="Sigma2 domain of RNA polymerase sigma factors"/>
    <property type="match status" value="1"/>
</dbReference>
<dbReference type="Proteomes" id="UP000281498">
    <property type="component" value="Unassembled WGS sequence"/>
</dbReference>
<feature type="domain" description="RNA polymerase sigma-70 region 2" evidence="6">
    <location>
        <begin position="23"/>
        <end position="88"/>
    </location>
</feature>
<dbReference type="GO" id="GO:0016987">
    <property type="term" value="F:sigma factor activity"/>
    <property type="evidence" value="ECO:0007669"/>
    <property type="project" value="UniProtKB-KW"/>
</dbReference>
<dbReference type="InterPro" id="IPR007627">
    <property type="entry name" value="RNA_pol_sigma70_r2"/>
</dbReference>
<dbReference type="Gene3D" id="1.10.10.10">
    <property type="entry name" value="Winged helix-like DNA-binding domain superfamily/Winged helix DNA-binding domain"/>
    <property type="match status" value="1"/>
</dbReference>
<dbReference type="InterPro" id="IPR013325">
    <property type="entry name" value="RNA_pol_sigma_r2"/>
</dbReference>
<evidence type="ECO:0000259" key="6">
    <source>
        <dbReference type="Pfam" id="PF04542"/>
    </source>
</evidence>
<evidence type="ECO:0000256" key="5">
    <source>
        <dbReference type="ARBA" id="ARBA00023163"/>
    </source>
</evidence>
<evidence type="ECO:0000313" key="9">
    <source>
        <dbReference type="Proteomes" id="UP000281498"/>
    </source>
</evidence>
<dbReference type="OrthoDB" id="306910at2"/>
<dbReference type="InterPro" id="IPR039425">
    <property type="entry name" value="RNA_pol_sigma-70-like"/>
</dbReference>
<keyword evidence="9" id="KW-1185">Reference proteome</keyword>
<dbReference type="InterPro" id="IPR014284">
    <property type="entry name" value="RNA_pol_sigma-70_dom"/>
</dbReference>
<dbReference type="Gene3D" id="1.10.1740.10">
    <property type="match status" value="1"/>
</dbReference>
<dbReference type="SUPFAM" id="SSF88659">
    <property type="entry name" value="Sigma3 and sigma4 domains of RNA polymerase sigma factors"/>
    <property type="match status" value="1"/>
</dbReference>
<organism evidence="8 9">
    <name type="scientific">Salipaludibacillus neizhouensis</name>
    <dbReference type="NCBI Taxonomy" id="885475"/>
    <lineage>
        <taxon>Bacteria</taxon>
        <taxon>Bacillati</taxon>
        <taxon>Bacillota</taxon>
        <taxon>Bacilli</taxon>
        <taxon>Bacillales</taxon>
        <taxon>Bacillaceae</taxon>
    </lineage>
</organism>
<evidence type="ECO:0000256" key="3">
    <source>
        <dbReference type="ARBA" id="ARBA00023082"/>
    </source>
</evidence>
<gene>
    <name evidence="8" type="ORF">CR203_07470</name>
</gene>
<accession>A0A3A9KCP9</accession>
<comment type="similarity">
    <text evidence="1">Belongs to the sigma-70 factor family. ECF subfamily.</text>
</comment>
<dbReference type="EMBL" id="PDOE01000002">
    <property type="protein sequence ID" value="RKL68312.1"/>
    <property type="molecule type" value="Genomic_DNA"/>
</dbReference>
<dbReference type="NCBIfam" id="TIGR02937">
    <property type="entry name" value="sigma70-ECF"/>
    <property type="match status" value="1"/>
</dbReference>
<dbReference type="GO" id="GO:0003677">
    <property type="term" value="F:DNA binding"/>
    <property type="evidence" value="ECO:0007669"/>
    <property type="project" value="UniProtKB-KW"/>
</dbReference>